<gene>
    <name evidence="1" type="ORF">M9H77_09524</name>
</gene>
<proteinExistence type="predicted"/>
<organism evidence="1 2">
    <name type="scientific">Catharanthus roseus</name>
    <name type="common">Madagascar periwinkle</name>
    <name type="synonym">Vinca rosea</name>
    <dbReference type="NCBI Taxonomy" id="4058"/>
    <lineage>
        <taxon>Eukaryota</taxon>
        <taxon>Viridiplantae</taxon>
        <taxon>Streptophyta</taxon>
        <taxon>Embryophyta</taxon>
        <taxon>Tracheophyta</taxon>
        <taxon>Spermatophyta</taxon>
        <taxon>Magnoliopsida</taxon>
        <taxon>eudicotyledons</taxon>
        <taxon>Gunneridae</taxon>
        <taxon>Pentapetalae</taxon>
        <taxon>asterids</taxon>
        <taxon>lamiids</taxon>
        <taxon>Gentianales</taxon>
        <taxon>Apocynaceae</taxon>
        <taxon>Rauvolfioideae</taxon>
        <taxon>Vinceae</taxon>
        <taxon>Catharanthinae</taxon>
        <taxon>Catharanthus</taxon>
    </lineage>
</organism>
<keyword evidence="2" id="KW-1185">Reference proteome</keyword>
<dbReference type="Proteomes" id="UP001060085">
    <property type="component" value="Linkage Group LG02"/>
</dbReference>
<reference evidence="2" key="1">
    <citation type="journal article" date="2023" name="Nat. Plants">
        <title>Single-cell RNA sequencing provides a high-resolution roadmap for understanding the multicellular compartmentation of specialized metabolism.</title>
        <authorList>
            <person name="Sun S."/>
            <person name="Shen X."/>
            <person name="Li Y."/>
            <person name="Li Y."/>
            <person name="Wang S."/>
            <person name="Li R."/>
            <person name="Zhang H."/>
            <person name="Shen G."/>
            <person name="Guo B."/>
            <person name="Wei J."/>
            <person name="Xu J."/>
            <person name="St-Pierre B."/>
            <person name="Chen S."/>
            <person name="Sun C."/>
        </authorList>
    </citation>
    <scope>NUCLEOTIDE SEQUENCE [LARGE SCALE GENOMIC DNA]</scope>
</reference>
<protein>
    <submittedName>
        <fullName evidence="1">Uncharacterized protein</fullName>
    </submittedName>
</protein>
<accession>A0ACC0C0U6</accession>
<name>A0ACC0C0U6_CATRO</name>
<evidence type="ECO:0000313" key="1">
    <source>
        <dbReference type="EMBL" id="KAI5678574.1"/>
    </source>
</evidence>
<evidence type="ECO:0000313" key="2">
    <source>
        <dbReference type="Proteomes" id="UP001060085"/>
    </source>
</evidence>
<comment type="caution">
    <text evidence="1">The sequence shown here is derived from an EMBL/GenBank/DDBJ whole genome shotgun (WGS) entry which is preliminary data.</text>
</comment>
<dbReference type="EMBL" id="CM044702">
    <property type="protein sequence ID" value="KAI5678574.1"/>
    <property type="molecule type" value="Genomic_DNA"/>
</dbReference>
<sequence length="875" mass="100228">MKRILMASSVVHFLRRCTNFGVSLKINPLLFFFSQNHSSVGFNFSTAVKNINNIDDTLSLFREMVRRRPLPSAIQFNKLLGAFVKMKHYSTAICLVKKILTIPLPFDHCTLNIMINCYSHLNLIEFGYSVLAIFFKSGHTLEASTFNTLLKGLVLENRIIEANQLFMKLVRDKACCEPNAITYSTCINGLCKSGFTERALALLRLTEQGKCKPCVSAYNTVIDSLCKERMVDEALKLFRQMMDRSIVPDVVTYTSLMHGLCNFCRWREVKDLLDEMVIHKIPLNVHTYNVLIGAVCKDGKAKDAEDILSCMIRRGEEPTTVTYSSLIHGYCLLGNMEEARRIFNSMVDKGLDPDSTCYSILINGYCKKYNLEEAKNLFKIMTKKGLKLDTFTYSPIMKGLFHAGKCEEAYETFHEMQANGIQPDLITHGILLDGLCKNRHVEEALSIFYELKTKGDVNITMYNVLIIGLLHIRKINEAKELFADAISRGLEPDVRTYNLMVSGFVQEGLLHEANNLLRKMEVVGCYPGHVTYNVIMRGFLKKNNVEGALELLKEMVGRGFSPYSSTVSLFMKLIPANDRDSTLLNVIQKFGPKIEKFLYQVLKFLRITETSQEIIRRKDLSLDVFIAMILLFSEVSSSANQYEPYLGNKLLKNCTAPLEGLTNAEQKSEAQAAMLGDCDSHAQRLASVRPVAHGPEFKGVSAIKREQKEKEEVAKETKMILKLKKMQHTIYYAAHSDWRFDYVFSISQIVVSQLQKTLSIANFRAYHVRFYRVDRIYRVLENLKLSFFWVIVIIRFRLTRNDIISVRSVNLIIIVIDGTVQHRRFIRNHLCYRCNMFRQICCISNWCHVELEYFVAGYARIQQEYESLISLGAME</sequence>